<dbReference type="EMBL" id="LXQA010388864">
    <property type="protein sequence ID" value="MCI48604.1"/>
    <property type="molecule type" value="Genomic_DNA"/>
</dbReference>
<dbReference type="Proteomes" id="UP000265520">
    <property type="component" value="Unassembled WGS sequence"/>
</dbReference>
<evidence type="ECO:0000313" key="1">
    <source>
        <dbReference type="EMBL" id="MCI48604.1"/>
    </source>
</evidence>
<reference evidence="1 2" key="1">
    <citation type="journal article" date="2018" name="Front. Plant Sci.">
        <title>Red Clover (Trifolium pratense) and Zigzag Clover (T. medium) - A Picture of Genomic Similarities and Differences.</title>
        <authorList>
            <person name="Dluhosova J."/>
            <person name="Istvanek J."/>
            <person name="Nedelnik J."/>
            <person name="Repkova J."/>
        </authorList>
    </citation>
    <scope>NUCLEOTIDE SEQUENCE [LARGE SCALE GENOMIC DNA]</scope>
    <source>
        <strain evidence="2">cv. 10/8</strain>
        <tissue evidence="1">Leaf</tissue>
    </source>
</reference>
<dbReference type="AlphaFoldDB" id="A0A392SK70"/>
<name>A0A392SK70_9FABA</name>
<comment type="caution">
    <text evidence="1">The sequence shown here is derived from an EMBL/GenBank/DDBJ whole genome shotgun (WGS) entry which is preliminary data.</text>
</comment>
<keyword evidence="2" id="KW-1185">Reference proteome</keyword>
<proteinExistence type="predicted"/>
<evidence type="ECO:0000313" key="2">
    <source>
        <dbReference type="Proteomes" id="UP000265520"/>
    </source>
</evidence>
<feature type="non-terminal residue" evidence="1">
    <location>
        <position position="53"/>
    </location>
</feature>
<sequence length="53" mass="5475">MRCRTGNGCLSRWRGGGGCWGEVVWFVVGGGEVCWAAGDGGWVTVTLGEEVGG</sequence>
<accession>A0A392SK70</accession>
<protein>
    <submittedName>
        <fullName evidence="1">Uncharacterized protein</fullName>
    </submittedName>
</protein>
<organism evidence="1 2">
    <name type="scientific">Trifolium medium</name>
    <dbReference type="NCBI Taxonomy" id="97028"/>
    <lineage>
        <taxon>Eukaryota</taxon>
        <taxon>Viridiplantae</taxon>
        <taxon>Streptophyta</taxon>
        <taxon>Embryophyta</taxon>
        <taxon>Tracheophyta</taxon>
        <taxon>Spermatophyta</taxon>
        <taxon>Magnoliopsida</taxon>
        <taxon>eudicotyledons</taxon>
        <taxon>Gunneridae</taxon>
        <taxon>Pentapetalae</taxon>
        <taxon>rosids</taxon>
        <taxon>fabids</taxon>
        <taxon>Fabales</taxon>
        <taxon>Fabaceae</taxon>
        <taxon>Papilionoideae</taxon>
        <taxon>50 kb inversion clade</taxon>
        <taxon>NPAAA clade</taxon>
        <taxon>Hologalegina</taxon>
        <taxon>IRL clade</taxon>
        <taxon>Trifolieae</taxon>
        <taxon>Trifolium</taxon>
    </lineage>
</organism>